<dbReference type="Pfam" id="PF03514">
    <property type="entry name" value="GRAS"/>
    <property type="match status" value="1"/>
</dbReference>
<dbReference type="PROSITE" id="PS50985">
    <property type="entry name" value="GRAS"/>
    <property type="match status" value="1"/>
</dbReference>
<feature type="short sequence motif" description="VHIID" evidence="3">
    <location>
        <begin position="230"/>
        <end position="234"/>
    </location>
</feature>
<evidence type="ECO:0000313" key="4">
    <source>
        <dbReference type="EMBL" id="KAJ0184967.1"/>
    </source>
</evidence>
<organism evidence="4 5">
    <name type="scientific">Lactuca sativa</name>
    <name type="common">Garden lettuce</name>
    <dbReference type="NCBI Taxonomy" id="4236"/>
    <lineage>
        <taxon>Eukaryota</taxon>
        <taxon>Viridiplantae</taxon>
        <taxon>Streptophyta</taxon>
        <taxon>Embryophyta</taxon>
        <taxon>Tracheophyta</taxon>
        <taxon>Spermatophyta</taxon>
        <taxon>Magnoliopsida</taxon>
        <taxon>eudicotyledons</taxon>
        <taxon>Gunneridae</taxon>
        <taxon>Pentapetalae</taxon>
        <taxon>asterids</taxon>
        <taxon>campanulids</taxon>
        <taxon>Asterales</taxon>
        <taxon>Asteraceae</taxon>
        <taxon>Cichorioideae</taxon>
        <taxon>Cichorieae</taxon>
        <taxon>Lactucinae</taxon>
        <taxon>Lactuca</taxon>
    </lineage>
</organism>
<name>A0A9R1WSX4_LACSA</name>
<dbReference type="InterPro" id="IPR005202">
    <property type="entry name" value="TF_GRAS"/>
</dbReference>
<dbReference type="Gramene" id="rna-gnl|WGS:NBSK|LSAT_9X37400_mrna">
    <property type="protein sequence ID" value="cds-PLY89595.1"/>
    <property type="gene ID" value="gene-LSAT_9X37400"/>
</dbReference>
<dbReference type="PANTHER" id="PTHR31636">
    <property type="entry name" value="OSJNBA0084A10.13 PROTEIN-RELATED"/>
    <property type="match status" value="1"/>
</dbReference>
<feature type="region of interest" description="SAW" evidence="3">
    <location>
        <begin position="409"/>
        <end position="487"/>
    </location>
</feature>
<dbReference type="GO" id="GO:0006355">
    <property type="term" value="P:regulation of DNA-templated transcription"/>
    <property type="evidence" value="ECO:0000318"/>
    <property type="project" value="GO_Central"/>
</dbReference>
<dbReference type="Proteomes" id="UP000235145">
    <property type="component" value="Unassembled WGS sequence"/>
</dbReference>
<evidence type="ECO:0000256" key="2">
    <source>
        <dbReference type="ARBA" id="ARBA00023163"/>
    </source>
</evidence>
<evidence type="ECO:0000256" key="3">
    <source>
        <dbReference type="PROSITE-ProRule" id="PRU01191"/>
    </source>
</evidence>
<comment type="caution">
    <text evidence="3">Lacks conserved residue(s) required for the propagation of feature annotation.</text>
</comment>
<keyword evidence="5" id="KW-1185">Reference proteome</keyword>
<comment type="caution">
    <text evidence="4">The sequence shown here is derived from an EMBL/GenBank/DDBJ whole genome shotgun (WGS) entry which is preliminary data.</text>
</comment>
<dbReference type="GO" id="GO:0005634">
    <property type="term" value="C:nucleus"/>
    <property type="evidence" value="ECO:0000318"/>
    <property type="project" value="GO_Central"/>
</dbReference>
<proteinExistence type="inferred from homology"/>
<dbReference type="EMBL" id="NBSK02000009">
    <property type="protein sequence ID" value="KAJ0184967.1"/>
    <property type="molecule type" value="Genomic_DNA"/>
</dbReference>
<dbReference type="OrthoDB" id="1935022at2759"/>
<keyword evidence="2" id="KW-0804">Transcription</keyword>
<feature type="region of interest" description="VHIID" evidence="3">
    <location>
        <begin position="198"/>
        <end position="263"/>
    </location>
</feature>
<comment type="similarity">
    <text evidence="3">Belongs to the GRAS family.</text>
</comment>
<dbReference type="GO" id="GO:0043565">
    <property type="term" value="F:sequence-specific DNA binding"/>
    <property type="evidence" value="ECO:0000318"/>
    <property type="project" value="GO_Central"/>
</dbReference>
<keyword evidence="1" id="KW-0805">Transcription regulation</keyword>
<gene>
    <name evidence="4" type="ORF">LSAT_V11C900469360</name>
</gene>
<evidence type="ECO:0000313" key="5">
    <source>
        <dbReference type="Proteomes" id="UP000235145"/>
    </source>
</evidence>
<dbReference type="GO" id="GO:0003700">
    <property type="term" value="F:DNA-binding transcription factor activity"/>
    <property type="evidence" value="ECO:0000318"/>
    <property type="project" value="GO_Central"/>
</dbReference>
<accession>A0A9R1WSX4</accession>
<sequence>MESELLLQTSWPTQSYFHSNLDHYDPNMDIYASYYHEFSSSINSSPENSLISSEPYVESPLLGYDQIQKPSMADDDSHNINTLDDVCQWLCDENQEIEEIQSEKSTETESVHVWSPDLSMTSDDVMETRLEDLLKAYADAMTMGQTELVKVIVRCISEKISPIGPVLERIAFNLFKSAENQGDEYLKEELMRNFKSAFRAFYDIFPYGRFAHFTANSVILKAVQSNVESVHIVDFDLGEGTQWPPVIEAVAQQRKSLTLTITGVKLEEHDFNFTETKRQLSNYARDVGVQLKVEEVELGNLVKVMEGKLDTEFLAFNCMIGLPHMVSIRKRTQAIKFLKLAKEILTNSKGIITFGDGENGGKTVNSSNYASFFDGNLSHYKALYESMEWGIPSYLTEARIALETLFIAPSISSLSWFQKWEEGQEEVVSLKGIGLKGQSMNIESWNEARELVNERESPYGIGIGGENGNEMVLEWRGTPVVKVSAWV</sequence>
<protein>
    <submittedName>
        <fullName evidence="4">Uncharacterized protein</fullName>
    </submittedName>
</protein>
<dbReference type="AlphaFoldDB" id="A0A9R1WSX4"/>
<reference evidence="4 5" key="1">
    <citation type="journal article" date="2017" name="Nat. Commun.">
        <title>Genome assembly with in vitro proximity ligation data and whole-genome triplication in lettuce.</title>
        <authorList>
            <person name="Reyes-Chin-Wo S."/>
            <person name="Wang Z."/>
            <person name="Yang X."/>
            <person name="Kozik A."/>
            <person name="Arikit S."/>
            <person name="Song C."/>
            <person name="Xia L."/>
            <person name="Froenicke L."/>
            <person name="Lavelle D.O."/>
            <person name="Truco M.J."/>
            <person name="Xia R."/>
            <person name="Zhu S."/>
            <person name="Xu C."/>
            <person name="Xu H."/>
            <person name="Xu X."/>
            <person name="Cox K."/>
            <person name="Korf I."/>
            <person name="Meyers B.C."/>
            <person name="Michelmore R.W."/>
        </authorList>
    </citation>
    <scope>NUCLEOTIDE SEQUENCE [LARGE SCALE GENOMIC DNA]</scope>
    <source>
        <strain evidence="5">cv. Salinas</strain>
        <tissue evidence="4">Seedlings</tissue>
    </source>
</reference>
<evidence type="ECO:0000256" key="1">
    <source>
        <dbReference type="ARBA" id="ARBA00023015"/>
    </source>
</evidence>